<dbReference type="OrthoDB" id="44015at2759"/>
<evidence type="ECO:0000256" key="6">
    <source>
        <dbReference type="ARBA" id="ARBA00023136"/>
    </source>
</evidence>
<gene>
    <name evidence="11" type="primary">LOC108839991</name>
</gene>
<keyword evidence="6" id="KW-0472">Membrane</keyword>
<evidence type="ECO:0000256" key="2">
    <source>
        <dbReference type="ARBA" id="ARBA00004555"/>
    </source>
</evidence>
<proteinExistence type="predicted"/>
<organism evidence="10 11">
    <name type="scientific">Raphanus sativus</name>
    <name type="common">Radish</name>
    <name type="synonym">Raphanus raphanistrum var. sativus</name>
    <dbReference type="NCBI Taxonomy" id="3726"/>
    <lineage>
        <taxon>Eukaryota</taxon>
        <taxon>Viridiplantae</taxon>
        <taxon>Streptophyta</taxon>
        <taxon>Embryophyta</taxon>
        <taxon>Tracheophyta</taxon>
        <taxon>Spermatophyta</taxon>
        <taxon>Magnoliopsida</taxon>
        <taxon>eudicotyledons</taxon>
        <taxon>Gunneridae</taxon>
        <taxon>Pentapetalae</taxon>
        <taxon>rosids</taxon>
        <taxon>malvids</taxon>
        <taxon>Brassicales</taxon>
        <taxon>Brassicaceae</taxon>
        <taxon>Brassiceae</taxon>
        <taxon>Raphanus</taxon>
    </lineage>
</organism>
<dbReference type="PANTHER" id="PTHR22951">
    <property type="entry name" value="CLATHRIN ASSEMBLY PROTEIN"/>
    <property type="match status" value="1"/>
</dbReference>
<evidence type="ECO:0000256" key="3">
    <source>
        <dbReference type="ARBA" id="ARBA00004600"/>
    </source>
</evidence>
<keyword evidence="4" id="KW-0254">Endocytosis</keyword>
<evidence type="ECO:0000256" key="5">
    <source>
        <dbReference type="ARBA" id="ARBA00023034"/>
    </source>
</evidence>
<dbReference type="GO" id="GO:0000149">
    <property type="term" value="F:SNARE binding"/>
    <property type="evidence" value="ECO:0007669"/>
    <property type="project" value="TreeGrafter"/>
</dbReference>
<evidence type="ECO:0000256" key="7">
    <source>
        <dbReference type="ARBA" id="ARBA00023176"/>
    </source>
</evidence>
<sequence length="375" mass="41208">MGRITALIGMIKDKASQGKAALVSSNPTSKSLSFHLSVLRATTHDPSTPPGNRHLEVLLSAGTGSRATAASAVEAVMDRLHTTGDACVALKSLIIVHHIVKHGRFILQDQLSVFPASGGRNYLKLSGFRDEKSPLMWELSSWVRWYALYLEHLLSTSRIMGFFVSSTSSTIHKDEYEEMVSSLTNADLLREIDALVGLLQEACKIPDVPFCGGKSLADMIISLVGEDYVSSVNELYTRLGEFKDRSNILSFGDTIELVCALKSLESCKERLSVMFHGIGKRAWIDGFWSLVREVKGTIGGLEDGYEKIEKSIIGVGRRGKGYESARFTDGGYESARFTDRLVIGYGDAVRFSSGRFSNVDRFNYPVSSQTTLNVL</sequence>
<protein>
    <submittedName>
        <fullName evidence="11">Clathrin assembly protein At4g40080</fullName>
    </submittedName>
</protein>
<dbReference type="KEGG" id="rsz:108839991"/>
<dbReference type="Pfam" id="PF07651">
    <property type="entry name" value="ANTH"/>
    <property type="match status" value="1"/>
</dbReference>
<dbReference type="SMART" id="SM00273">
    <property type="entry name" value="ENTH"/>
    <property type="match status" value="1"/>
</dbReference>
<dbReference type="CDD" id="cd16987">
    <property type="entry name" value="ANTH_N_AP180_plant"/>
    <property type="match status" value="1"/>
</dbReference>
<dbReference type="GO" id="GO:0006900">
    <property type="term" value="P:vesicle budding from membrane"/>
    <property type="evidence" value="ECO:0007669"/>
    <property type="project" value="TreeGrafter"/>
</dbReference>
<dbReference type="AlphaFoldDB" id="A0A6J0M8C5"/>
<evidence type="ECO:0000256" key="4">
    <source>
        <dbReference type="ARBA" id="ARBA00022583"/>
    </source>
</evidence>
<evidence type="ECO:0000313" key="11">
    <source>
        <dbReference type="RefSeq" id="XP_018468304.2"/>
    </source>
</evidence>
<comment type="subcellular location">
    <subcellularLocation>
        <location evidence="1">Cytoplasmic vesicle</location>
        <location evidence="1">Clathrin-coated vesicle</location>
    </subcellularLocation>
    <subcellularLocation>
        <location evidence="2">Golgi apparatus</location>
    </subcellularLocation>
    <subcellularLocation>
        <location evidence="3">Membrane</location>
        <location evidence="3">Clathrin-coated pit</location>
    </subcellularLocation>
</comment>
<dbReference type="GO" id="GO:0005905">
    <property type="term" value="C:clathrin-coated pit"/>
    <property type="evidence" value="ECO:0007669"/>
    <property type="project" value="UniProtKB-SubCell"/>
</dbReference>
<accession>A0A6J0M8C5</accession>
<dbReference type="InterPro" id="IPR008942">
    <property type="entry name" value="ENTH_VHS"/>
</dbReference>
<dbReference type="GO" id="GO:0030136">
    <property type="term" value="C:clathrin-coated vesicle"/>
    <property type="evidence" value="ECO:0007669"/>
    <property type="project" value="UniProtKB-SubCell"/>
</dbReference>
<feature type="domain" description="ENTH" evidence="9">
    <location>
        <begin position="26"/>
        <end position="164"/>
    </location>
</feature>
<dbReference type="PROSITE" id="PS50942">
    <property type="entry name" value="ENTH"/>
    <property type="match status" value="1"/>
</dbReference>
<keyword evidence="10" id="KW-1185">Reference proteome</keyword>
<evidence type="ECO:0000259" key="9">
    <source>
        <dbReference type="PROSITE" id="PS50942"/>
    </source>
</evidence>
<dbReference type="InterPro" id="IPR048050">
    <property type="entry name" value="ANTH_N_plant"/>
</dbReference>
<evidence type="ECO:0000313" key="10">
    <source>
        <dbReference type="Proteomes" id="UP000504610"/>
    </source>
</evidence>
<dbReference type="InterPro" id="IPR045192">
    <property type="entry name" value="AP180-like"/>
</dbReference>
<dbReference type="GO" id="GO:0005794">
    <property type="term" value="C:Golgi apparatus"/>
    <property type="evidence" value="ECO:0007669"/>
    <property type="project" value="UniProtKB-SubCell"/>
</dbReference>
<dbReference type="Proteomes" id="UP000504610">
    <property type="component" value="Unplaced"/>
</dbReference>
<dbReference type="PANTHER" id="PTHR22951:SF76">
    <property type="entry name" value="OS09G0468150 PROTEIN"/>
    <property type="match status" value="1"/>
</dbReference>
<dbReference type="InterPro" id="IPR013809">
    <property type="entry name" value="ENTH"/>
</dbReference>
<dbReference type="FunFam" id="1.25.40.90:FF:000035">
    <property type="entry name" value="Putative clathrin assembly protein At4g40080"/>
    <property type="match status" value="1"/>
</dbReference>
<dbReference type="RefSeq" id="XP_018468304.2">
    <property type="nucleotide sequence ID" value="XM_018612802.2"/>
</dbReference>
<dbReference type="GO" id="GO:0048268">
    <property type="term" value="P:clathrin coat assembly"/>
    <property type="evidence" value="ECO:0007669"/>
    <property type="project" value="InterPro"/>
</dbReference>
<dbReference type="InterPro" id="IPR011417">
    <property type="entry name" value="ANTH_dom"/>
</dbReference>
<dbReference type="GO" id="GO:0005545">
    <property type="term" value="F:1-phosphatidylinositol binding"/>
    <property type="evidence" value="ECO:0007669"/>
    <property type="project" value="TreeGrafter"/>
</dbReference>
<keyword evidence="7" id="KW-0168">Coated pit</keyword>
<dbReference type="GO" id="GO:0072583">
    <property type="term" value="P:clathrin-dependent endocytosis"/>
    <property type="evidence" value="ECO:0007669"/>
    <property type="project" value="InterPro"/>
</dbReference>
<dbReference type="GO" id="GO:0005546">
    <property type="term" value="F:phosphatidylinositol-4,5-bisphosphate binding"/>
    <property type="evidence" value="ECO:0007669"/>
    <property type="project" value="TreeGrafter"/>
</dbReference>
<keyword evidence="5" id="KW-0333">Golgi apparatus</keyword>
<reference evidence="11" key="1">
    <citation type="submission" date="2025-08" db="UniProtKB">
        <authorList>
            <consortium name="RefSeq"/>
        </authorList>
    </citation>
    <scope>IDENTIFICATION</scope>
    <source>
        <tissue evidence="11">Leaf</tissue>
    </source>
</reference>
<name>A0A6J0M8C5_RAPSA</name>
<dbReference type="Gene3D" id="1.25.40.90">
    <property type="match status" value="1"/>
</dbReference>
<keyword evidence="8" id="KW-0968">Cytoplasmic vesicle</keyword>
<evidence type="ECO:0000256" key="1">
    <source>
        <dbReference type="ARBA" id="ARBA00004132"/>
    </source>
</evidence>
<dbReference type="GeneID" id="108839991"/>
<dbReference type="SUPFAM" id="SSF48464">
    <property type="entry name" value="ENTH/VHS domain"/>
    <property type="match status" value="1"/>
</dbReference>
<evidence type="ECO:0000256" key="8">
    <source>
        <dbReference type="ARBA" id="ARBA00023329"/>
    </source>
</evidence>
<dbReference type="GO" id="GO:0032050">
    <property type="term" value="F:clathrin heavy chain binding"/>
    <property type="evidence" value="ECO:0007669"/>
    <property type="project" value="TreeGrafter"/>
</dbReference>